<organism evidence="2 3">
    <name type="scientific">Azospirillum himalayense</name>
    <dbReference type="NCBI Taxonomy" id="654847"/>
    <lineage>
        <taxon>Bacteria</taxon>
        <taxon>Pseudomonadati</taxon>
        <taxon>Pseudomonadota</taxon>
        <taxon>Alphaproteobacteria</taxon>
        <taxon>Rhodospirillales</taxon>
        <taxon>Azospirillaceae</taxon>
        <taxon>Azospirillum</taxon>
    </lineage>
</organism>
<evidence type="ECO:0008006" key="4">
    <source>
        <dbReference type="Google" id="ProtNLM"/>
    </source>
</evidence>
<sequence length="178" mass="19057">MRGWMRPLILTALILGAAPFTAGSAFAQNAGSQNGGKPAAGKEAATKEAPKTVAGSAIAQAPFAEQPFPLQDDGTYKEFMGAAAADLNRRCTKQENYGWVFKKDDGIRRDQILESTLGGLRKAGWKLSEVRVRSIRDPGTTAYTAEKAKQRLLAVWTPMEDAAILLLCATEAAQATTK</sequence>
<comment type="caution">
    <text evidence="2">The sequence shown here is derived from an EMBL/GenBank/DDBJ whole genome shotgun (WGS) entry which is preliminary data.</text>
</comment>
<gene>
    <name evidence="2" type="ORF">ACFPMG_25805</name>
</gene>
<feature type="chain" id="PRO_5045142075" description="Secreted protein" evidence="1">
    <location>
        <begin position="28"/>
        <end position="178"/>
    </location>
</feature>
<protein>
    <recommendedName>
        <fullName evidence="4">Secreted protein</fullName>
    </recommendedName>
</protein>
<evidence type="ECO:0000313" key="3">
    <source>
        <dbReference type="Proteomes" id="UP001596166"/>
    </source>
</evidence>
<dbReference type="Proteomes" id="UP001596166">
    <property type="component" value="Unassembled WGS sequence"/>
</dbReference>
<name>A0ABW0GBH8_9PROT</name>
<reference evidence="3" key="1">
    <citation type="journal article" date="2019" name="Int. J. Syst. Evol. Microbiol.">
        <title>The Global Catalogue of Microorganisms (GCM) 10K type strain sequencing project: providing services to taxonomists for standard genome sequencing and annotation.</title>
        <authorList>
            <consortium name="The Broad Institute Genomics Platform"/>
            <consortium name="The Broad Institute Genome Sequencing Center for Infectious Disease"/>
            <person name="Wu L."/>
            <person name="Ma J."/>
        </authorList>
    </citation>
    <scope>NUCLEOTIDE SEQUENCE [LARGE SCALE GENOMIC DNA]</scope>
    <source>
        <strain evidence="3">CCUG 58760</strain>
    </source>
</reference>
<evidence type="ECO:0000256" key="1">
    <source>
        <dbReference type="SAM" id="SignalP"/>
    </source>
</evidence>
<accession>A0ABW0GBH8</accession>
<keyword evidence="1" id="KW-0732">Signal</keyword>
<evidence type="ECO:0000313" key="2">
    <source>
        <dbReference type="EMBL" id="MFC5358409.1"/>
    </source>
</evidence>
<keyword evidence="3" id="KW-1185">Reference proteome</keyword>
<dbReference type="EMBL" id="JBHSLC010000087">
    <property type="protein sequence ID" value="MFC5358409.1"/>
    <property type="molecule type" value="Genomic_DNA"/>
</dbReference>
<proteinExistence type="predicted"/>
<feature type="signal peptide" evidence="1">
    <location>
        <begin position="1"/>
        <end position="27"/>
    </location>
</feature>
<dbReference type="RefSeq" id="WP_376998100.1">
    <property type="nucleotide sequence ID" value="NZ_JBHSLC010000087.1"/>
</dbReference>